<organism evidence="2 3">
    <name type="scientific">Rhodococcus antarcticus</name>
    <dbReference type="NCBI Taxonomy" id="2987751"/>
    <lineage>
        <taxon>Bacteria</taxon>
        <taxon>Bacillati</taxon>
        <taxon>Actinomycetota</taxon>
        <taxon>Actinomycetes</taxon>
        <taxon>Mycobacteriales</taxon>
        <taxon>Nocardiaceae</taxon>
        <taxon>Rhodococcus</taxon>
    </lineage>
</organism>
<dbReference type="Gene3D" id="3.60.15.10">
    <property type="entry name" value="Ribonuclease Z/Hydroxyacylglutathione hydrolase-like"/>
    <property type="match status" value="1"/>
</dbReference>
<sequence length="262" mass="28491">MNDTKVDQIADRIYRISTCVPDIAPGGFTFNQFLVDAQEPLLYHTGMRQMFPVVRAAVEQVLPVESLRWIAFAHVEADECGAVNEFLAAAPHAQVAHGAMGVMLSLNDMLDRPPRALADGDVLDLGDAGLRRTVLEVATPHVPHNWESHVFFEQVTGTLFCGDLCSQLGDGDPVTDHDLLEAAITAEETFWQTSMGPAVPAAYRRLADLNPTTLAVMHGSSYNGDCPRLLRELADIYETRFGCRTAPAQALPGHDTPIGAGR</sequence>
<keyword evidence="3" id="KW-1185">Reference proteome</keyword>
<feature type="domain" description="ODP" evidence="1">
    <location>
        <begin position="29"/>
        <end position="219"/>
    </location>
</feature>
<evidence type="ECO:0000313" key="3">
    <source>
        <dbReference type="Proteomes" id="UP001164965"/>
    </source>
</evidence>
<protein>
    <submittedName>
        <fullName evidence="2">MBL fold metallo-hydrolase</fullName>
    </submittedName>
</protein>
<dbReference type="Pfam" id="PF19583">
    <property type="entry name" value="ODP"/>
    <property type="match status" value="1"/>
</dbReference>
<dbReference type="EMBL" id="CP110615">
    <property type="protein sequence ID" value="UZJ24282.1"/>
    <property type="molecule type" value="Genomic_DNA"/>
</dbReference>
<proteinExistence type="predicted"/>
<evidence type="ECO:0000313" key="2">
    <source>
        <dbReference type="EMBL" id="UZJ24282.1"/>
    </source>
</evidence>
<dbReference type="SUPFAM" id="SSF56281">
    <property type="entry name" value="Metallo-hydrolase/oxidoreductase"/>
    <property type="match status" value="1"/>
</dbReference>
<dbReference type="InterPro" id="IPR036866">
    <property type="entry name" value="RibonucZ/Hydroxyglut_hydro"/>
</dbReference>
<gene>
    <name evidence="2" type="ORF">RHODO2019_14135</name>
</gene>
<dbReference type="InterPro" id="IPR045761">
    <property type="entry name" value="ODP_dom"/>
</dbReference>
<reference evidence="2" key="1">
    <citation type="submission" date="2022-10" db="EMBL/GenBank/DDBJ databases">
        <title>Rhodococcus sp.75.</title>
        <authorList>
            <person name="Sun M."/>
        </authorList>
    </citation>
    <scope>NUCLEOTIDE SEQUENCE</scope>
    <source>
        <strain evidence="2">75</strain>
    </source>
</reference>
<dbReference type="RefSeq" id="WP_265382389.1">
    <property type="nucleotide sequence ID" value="NZ_CP110615.1"/>
</dbReference>
<name>A0ABY6NY15_9NOCA</name>
<accession>A0ABY6NY15</accession>
<dbReference type="Proteomes" id="UP001164965">
    <property type="component" value="Chromosome"/>
</dbReference>
<evidence type="ECO:0000259" key="1">
    <source>
        <dbReference type="Pfam" id="PF19583"/>
    </source>
</evidence>